<evidence type="ECO:0000313" key="2">
    <source>
        <dbReference type="Proteomes" id="UP000265520"/>
    </source>
</evidence>
<sequence>MYIYYAIRKDKPSPITEASLQEDVVLYEMWERSNRLSVMFIKTNIYASIRGCVDQHNNVQALLKAI</sequence>
<reference evidence="1 2" key="1">
    <citation type="journal article" date="2018" name="Front. Plant Sci.">
        <title>Red Clover (Trifolium pratense) and Zigzag Clover (T. medium) - A Picture of Genomic Similarities and Differences.</title>
        <authorList>
            <person name="Dluhosova J."/>
            <person name="Istvanek J."/>
            <person name="Nedelnik J."/>
            <person name="Repkova J."/>
        </authorList>
    </citation>
    <scope>NUCLEOTIDE SEQUENCE [LARGE SCALE GENOMIC DNA]</scope>
    <source>
        <strain evidence="2">cv. 10/8</strain>
        <tissue evidence="1">Leaf</tissue>
    </source>
</reference>
<proteinExistence type="predicted"/>
<dbReference type="AlphaFoldDB" id="A0A392QU05"/>
<organism evidence="1 2">
    <name type="scientific">Trifolium medium</name>
    <dbReference type="NCBI Taxonomy" id="97028"/>
    <lineage>
        <taxon>Eukaryota</taxon>
        <taxon>Viridiplantae</taxon>
        <taxon>Streptophyta</taxon>
        <taxon>Embryophyta</taxon>
        <taxon>Tracheophyta</taxon>
        <taxon>Spermatophyta</taxon>
        <taxon>Magnoliopsida</taxon>
        <taxon>eudicotyledons</taxon>
        <taxon>Gunneridae</taxon>
        <taxon>Pentapetalae</taxon>
        <taxon>rosids</taxon>
        <taxon>fabids</taxon>
        <taxon>Fabales</taxon>
        <taxon>Fabaceae</taxon>
        <taxon>Papilionoideae</taxon>
        <taxon>50 kb inversion clade</taxon>
        <taxon>NPAAA clade</taxon>
        <taxon>Hologalegina</taxon>
        <taxon>IRL clade</taxon>
        <taxon>Trifolieae</taxon>
        <taxon>Trifolium</taxon>
    </lineage>
</organism>
<dbReference type="EMBL" id="LXQA010161879">
    <property type="protein sequence ID" value="MCI27863.1"/>
    <property type="molecule type" value="Genomic_DNA"/>
</dbReference>
<name>A0A392QU05_9FABA</name>
<protein>
    <submittedName>
        <fullName evidence="1">Uncharacterized protein</fullName>
    </submittedName>
</protein>
<comment type="caution">
    <text evidence="1">The sequence shown here is derived from an EMBL/GenBank/DDBJ whole genome shotgun (WGS) entry which is preliminary data.</text>
</comment>
<feature type="non-terminal residue" evidence="1">
    <location>
        <position position="66"/>
    </location>
</feature>
<keyword evidence="2" id="KW-1185">Reference proteome</keyword>
<dbReference type="Proteomes" id="UP000265520">
    <property type="component" value="Unassembled WGS sequence"/>
</dbReference>
<evidence type="ECO:0000313" key="1">
    <source>
        <dbReference type="EMBL" id="MCI27863.1"/>
    </source>
</evidence>
<accession>A0A392QU05</accession>